<dbReference type="HAMAP" id="MF_04038">
    <property type="entry name" value="HSV_CEP1"/>
    <property type="match status" value="1"/>
</dbReference>
<keyword evidence="1" id="KW-0920">Virion tegument</keyword>
<organismHost>
    <name type="scientific">Macaca</name>
    <name type="common">macaques</name>
    <dbReference type="NCBI Taxonomy" id="9539"/>
</organismHost>
<keyword evidence="4" id="KW-1035">Host cytoplasm</keyword>
<proteinExistence type="inferred from homology"/>
<evidence type="ECO:0000313" key="6">
    <source>
        <dbReference type="Proteomes" id="UP000113346"/>
    </source>
</evidence>
<reference evidence="5" key="1">
    <citation type="submission" date="2011-12" db="EMBL/GenBank/DDBJ databases">
        <title>Comparative genomics of primate cytomegaloviruses.</title>
        <authorList>
            <person name="Davison A.J."/>
            <person name="Holton M."/>
            <person name="Dolan A."/>
            <person name="Dargan D.J."/>
            <person name="Gatherer D."/>
            <person name="Hayward G.S."/>
        </authorList>
    </citation>
    <scope>NUCLEOTIDE SEQUENCE [LARGE SCALE GENOMIC DNA]</scope>
    <source>
        <strain evidence="5">Colburn</strain>
    </source>
</reference>
<evidence type="ECO:0000256" key="4">
    <source>
        <dbReference type="ARBA" id="ARBA00023200"/>
    </source>
</evidence>
<evidence type="ECO:0000256" key="2">
    <source>
        <dbReference type="ARBA" id="ARBA00022812"/>
    </source>
</evidence>
<evidence type="ECO:0000313" key="5">
    <source>
        <dbReference type="EMBL" id="AEV80638.1"/>
    </source>
</evidence>
<dbReference type="GO" id="GO:0044423">
    <property type="term" value="C:virion component"/>
    <property type="evidence" value="ECO:0007669"/>
    <property type="project" value="UniProtKB-KW"/>
</dbReference>
<evidence type="ECO:0000256" key="3">
    <source>
        <dbReference type="ARBA" id="ARBA00022844"/>
    </source>
</evidence>
<dbReference type="Pfam" id="PF01677">
    <property type="entry name" value="Herpes_UL7"/>
    <property type="match status" value="1"/>
</dbReference>
<evidence type="ECO:0000256" key="1">
    <source>
        <dbReference type="ARBA" id="ARBA00022580"/>
    </source>
</evidence>
<protein>
    <submittedName>
        <fullName evidence="5">Tegument protein UL7</fullName>
    </submittedName>
</protein>
<keyword evidence="2" id="KW-1040">Host Golgi apparatus</keyword>
<dbReference type="Proteomes" id="UP000113346">
    <property type="component" value="Segment"/>
</dbReference>
<dbReference type="InterPro" id="IPR002600">
    <property type="entry name" value="Herpes_UL7"/>
</dbReference>
<accession>G8XTZ8</accession>
<organism evidence="5 6">
    <name type="scientific">Simian cytomegalovirus (strain Colburn)</name>
    <dbReference type="NCBI Taxonomy" id="50292"/>
    <lineage>
        <taxon>Viruses</taxon>
        <taxon>Duplodnaviria</taxon>
        <taxon>Heunggongvirae</taxon>
        <taxon>Peploviricota</taxon>
        <taxon>Herviviricetes</taxon>
        <taxon>Herpesvirales</taxon>
        <taxon>Orthoherpesviridae</taxon>
        <taxon>Betaherpesvirinae</taxon>
        <taxon>Cytomegalovirus</taxon>
        <taxon>Cytomegalovirus cercopithecinebeta5</taxon>
    </lineage>
</organism>
<sequence>MRRRREEARTDSSINNMDITADIATDILMVRGVLEVHTDATRRNVMIMAPQIVDLNVKSDRLWVHTDHGMLCSISEYRSELELRPSFVGYSTMFLLENEDVMTHVKLSSMRLKHRCGIVSTKNLLHFALCTVLSCVENLTLTRKCLYDLLGYLKVTNVRDRFGRMLRNSCQKLICTSLYLFFDDRTPQILETVPQVFILFQETRNSCVQTILRFWFRITRQEEAYKFTMRIIDRKTMFGTSVEVALVEVLNSNFPSLPLRDPDF</sequence>
<name>G8XTZ8_SCMVC</name>
<keyword evidence="3" id="KW-0946">Virion</keyword>
<gene>
    <name evidence="5" type="primary">UL103</name>
</gene>
<dbReference type="EMBL" id="FJ483969">
    <property type="protein sequence ID" value="AEV80638.1"/>
    <property type="molecule type" value="Genomic_DNA"/>
</dbReference>